<evidence type="ECO:0000313" key="4">
    <source>
        <dbReference type="Proteomes" id="UP000295626"/>
    </source>
</evidence>
<dbReference type="EMBL" id="SMKE01000296">
    <property type="protein sequence ID" value="TDB95863.1"/>
    <property type="molecule type" value="Genomic_DNA"/>
</dbReference>
<dbReference type="Proteomes" id="UP000295626">
    <property type="component" value="Unassembled WGS sequence"/>
</dbReference>
<evidence type="ECO:0000313" key="3">
    <source>
        <dbReference type="EMBL" id="TDB95863.1"/>
    </source>
</evidence>
<feature type="domain" description="L-lysine epsilon oxidase C-terminal" evidence="2">
    <location>
        <begin position="348"/>
        <end position="414"/>
    </location>
</feature>
<name>A0ABY2DJM1_9ACTN</name>
<evidence type="ECO:0000259" key="1">
    <source>
        <dbReference type="Pfam" id="PF17990"/>
    </source>
</evidence>
<dbReference type="InterPro" id="IPR041168">
    <property type="entry name" value="LodA_N"/>
</dbReference>
<gene>
    <name evidence="3" type="ORF">E1091_09845</name>
</gene>
<dbReference type="Pfam" id="PF18417">
    <property type="entry name" value="LodA_C"/>
    <property type="match status" value="1"/>
</dbReference>
<accession>A0ABY2DJM1</accession>
<reference evidence="3 4" key="1">
    <citation type="submission" date="2019-02" db="EMBL/GenBank/DDBJ databases">
        <title>Draft genome sequences of novel Actinobacteria.</title>
        <authorList>
            <person name="Sahin N."/>
            <person name="Ay H."/>
            <person name="Saygin H."/>
        </authorList>
    </citation>
    <scope>NUCLEOTIDE SEQUENCE [LARGE SCALE GENOMIC DNA]</scope>
    <source>
        <strain evidence="3 4">JCM 30529</strain>
    </source>
</reference>
<organism evidence="3 4">
    <name type="scientific">Micromonospora fluostatini</name>
    <dbReference type="NCBI Taxonomy" id="1629071"/>
    <lineage>
        <taxon>Bacteria</taxon>
        <taxon>Bacillati</taxon>
        <taxon>Actinomycetota</taxon>
        <taxon>Actinomycetes</taxon>
        <taxon>Micromonosporales</taxon>
        <taxon>Micromonosporaceae</taxon>
        <taxon>Micromonospora</taxon>
    </lineage>
</organism>
<evidence type="ECO:0008006" key="5">
    <source>
        <dbReference type="Google" id="ProtNLM"/>
    </source>
</evidence>
<keyword evidence="4" id="KW-1185">Reference proteome</keyword>
<dbReference type="Pfam" id="PF17990">
    <property type="entry name" value="LodA_N"/>
    <property type="match status" value="1"/>
</dbReference>
<feature type="domain" description="L-Lysine epsilon oxidase N-terminal" evidence="1">
    <location>
        <begin position="11"/>
        <end position="226"/>
    </location>
</feature>
<feature type="non-terminal residue" evidence="3">
    <location>
        <position position="414"/>
    </location>
</feature>
<proteinExistence type="predicted"/>
<dbReference type="InterPro" id="IPR041173">
    <property type="entry name" value="LodA_C"/>
</dbReference>
<sequence length="414" mass="45955">MAEEIVRAAVHPAIGVARVGNSESEYFIGPEMSEPSPHEPGFYRDQSGAIKRQAARFRVYGYNAKGQVVKEILPQGGTSLRWSVELANKKAAWYQFRLALDIPEAEQAKNAELRNADVPRAKRDQLEIRPGPREVSGVNVSTGAVFDTGTFMGIPVYLGDLRTDEEGRLLVLGGKGAAGPYDKKYETLKSYANNDGWHDDISDGPVTAKLTIDGREVPVDPAWVIVGPPDYAPGIKSVRTLYDLLFDMHVASGVLPFPDVSFHDHIAPVLRRMSELQWVNHGFATRFGWGGADYFLDDSVMAKLARPDQQYAELRTQIYTALRHIDRDGISPVPWPWIYGDAMAVPPRSVRQHLALSPTQYRMFRYWAAGKFVPGSPPTSGKQFRDVALDLQPETLDRAALDFCLADAFHPGCE</sequence>
<evidence type="ECO:0000259" key="2">
    <source>
        <dbReference type="Pfam" id="PF18417"/>
    </source>
</evidence>
<protein>
    <recommendedName>
        <fullName evidence="5">L-lysine 6-oxidase</fullName>
    </recommendedName>
</protein>
<comment type="caution">
    <text evidence="3">The sequence shown here is derived from an EMBL/GenBank/DDBJ whole genome shotgun (WGS) entry which is preliminary data.</text>
</comment>